<evidence type="ECO:0000313" key="2">
    <source>
        <dbReference type="Proteomes" id="UP000243498"/>
    </source>
</evidence>
<sequence>MALHRRPVTIREAQRVLDLHLVMDGVQRNIQVLISTVQKQRYQSTGGHEAAAASYAAPVLGHWSDAVLENLDGQRSVGFTATTEKKELWYAATWGRESTAEPFYVPRLPTQAGV</sequence>
<keyword evidence="2" id="KW-1185">Reference proteome</keyword>
<reference evidence="1 2" key="1">
    <citation type="journal article" date="2016" name="Genome Biol. Evol.">
        <title>Divergent and convergent evolution of fungal pathogenicity.</title>
        <authorList>
            <person name="Shang Y."/>
            <person name="Xiao G."/>
            <person name="Zheng P."/>
            <person name="Cen K."/>
            <person name="Zhan S."/>
            <person name="Wang C."/>
        </authorList>
    </citation>
    <scope>NUCLEOTIDE SEQUENCE [LARGE SCALE GENOMIC DNA]</scope>
    <source>
        <strain evidence="1 2">RCEF 4871</strain>
    </source>
</reference>
<evidence type="ECO:0000313" key="1">
    <source>
        <dbReference type="EMBL" id="OAA43694.1"/>
    </source>
</evidence>
<dbReference type="AlphaFoldDB" id="A0A167ECP5"/>
<comment type="caution">
    <text evidence="1">The sequence shown here is derived from an EMBL/GenBank/DDBJ whole genome shotgun (WGS) entry which is preliminary data.</text>
</comment>
<accession>A0A167ECP5</accession>
<protein>
    <submittedName>
        <fullName evidence="1">Uncharacterized protein</fullName>
    </submittedName>
</protein>
<dbReference type="Proteomes" id="UP000243498">
    <property type="component" value="Unassembled WGS sequence"/>
</dbReference>
<dbReference type="OrthoDB" id="3014581at2759"/>
<gene>
    <name evidence="1" type="ORF">NOR_04269</name>
</gene>
<organism evidence="1 2">
    <name type="scientific">Metarhizium rileyi (strain RCEF 4871)</name>
    <name type="common">Nomuraea rileyi</name>
    <dbReference type="NCBI Taxonomy" id="1649241"/>
    <lineage>
        <taxon>Eukaryota</taxon>
        <taxon>Fungi</taxon>
        <taxon>Dikarya</taxon>
        <taxon>Ascomycota</taxon>
        <taxon>Pezizomycotina</taxon>
        <taxon>Sordariomycetes</taxon>
        <taxon>Hypocreomycetidae</taxon>
        <taxon>Hypocreales</taxon>
        <taxon>Clavicipitaceae</taxon>
        <taxon>Metarhizium</taxon>
    </lineage>
</organism>
<proteinExistence type="predicted"/>
<dbReference type="EMBL" id="AZHC01000011">
    <property type="protein sequence ID" value="OAA43694.1"/>
    <property type="molecule type" value="Genomic_DNA"/>
</dbReference>
<name>A0A167ECP5_METRR</name>